<evidence type="ECO:0000256" key="5">
    <source>
        <dbReference type="ARBA" id="ARBA00023004"/>
    </source>
</evidence>
<evidence type="ECO:0000313" key="10">
    <source>
        <dbReference type="Proteomes" id="UP000614580"/>
    </source>
</evidence>
<comment type="function">
    <text evidence="7">Regulatory subunit of DNA primase, an RNA polymerase that catalyzes the synthesis of short RNA molecules used as primers for DNA polymerase during DNA replication. Stabilizes and modulates the activity of the small subunit, increasing the rate of DNA synthesis, and conferring RNA synthesis capability. The DNA polymerase activity may enable DNA primase to also catalyze primer extension after primer synthesis. May also play a role in DNA repair.</text>
</comment>
<feature type="domain" description="DNA primase large subunit C-terminal" evidence="8">
    <location>
        <begin position="226"/>
        <end position="324"/>
    </location>
</feature>
<dbReference type="PANTHER" id="PTHR10537">
    <property type="entry name" value="DNA PRIMASE LARGE SUBUNIT"/>
    <property type="match status" value="1"/>
</dbReference>
<evidence type="ECO:0000256" key="7">
    <source>
        <dbReference type="HAMAP-Rule" id="MF_00701"/>
    </source>
</evidence>
<dbReference type="GO" id="GO:0006270">
    <property type="term" value="P:DNA replication initiation"/>
    <property type="evidence" value="ECO:0007669"/>
    <property type="project" value="TreeGrafter"/>
</dbReference>
<evidence type="ECO:0000256" key="6">
    <source>
        <dbReference type="ARBA" id="ARBA00023014"/>
    </source>
</evidence>
<name>A0A812A0U9_9EURY</name>
<dbReference type="GO" id="GO:0051539">
    <property type="term" value="F:4 iron, 4 sulfur cluster binding"/>
    <property type="evidence" value="ECO:0007669"/>
    <property type="project" value="UniProtKB-UniRule"/>
</dbReference>
<dbReference type="HAMAP" id="MF_00701">
    <property type="entry name" value="DNA_primase_lrg_arc"/>
    <property type="match status" value="1"/>
</dbReference>
<dbReference type="Pfam" id="PF26466">
    <property type="entry name" value="DNA_primase_lrg_N"/>
    <property type="match status" value="1"/>
</dbReference>
<evidence type="ECO:0000256" key="3">
    <source>
        <dbReference type="ARBA" id="ARBA00022705"/>
    </source>
</evidence>
<gene>
    <name evidence="7" type="primary">priL</name>
    <name evidence="9" type="ORF">DNFNHJIP_00164</name>
</gene>
<evidence type="ECO:0000313" key="9">
    <source>
        <dbReference type="EMBL" id="CAD7766764.1"/>
    </source>
</evidence>
<reference evidence="9" key="1">
    <citation type="submission" date="2020-12" db="EMBL/GenBank/DDBJ databases">
        <authorList>
            <person name="Hahn C.J."/>
            <person name="Laso-Perez R."/>
            <person name="Vulcano F."/>
            <person name="Vaziourakis K.-M."/>
            <person name="Stokke R."/>
            <person name="Steen I.H."/>
            <person name="Teske A."/>
            <person name="Boetius A."/>
            <person name="Liebeke M."/>
            <person name="Amann R."/>
            <person name="Knittel K."/>
        </authorList>
    </citation>
    <scope>NUCLEOTIDE SEQUENCE</scope>
    <source>
        <strain evidence="9">Gfbio:c6db26ca-90af-429b-aeed-0e3e8aed0b5e:GoM-Arc1_AMV-AAA_792_C10</strain>
    </source>
</reference>
<keyword evidence="6 7" id="KW-0411">Iron-sulfur</keyword>
<keyword evidence="3 7" id="KW-0235">DNA replication</keyword>
<dbReference type="GO" id="GO:0046872">
    <property type="term" value="F:metal ion binding"/>
    <property type="evidence" value="ECO:0007669"/>
    <property type="project" value="UniProtKB-KW"/>
</dbReference>
<keyword evidence="1 7" id="KW-0004">4Fe-4S</keyword>
<comment type="caution">
    <text evidence="9">The sequence shown here is derived from an EMBL/GenBank/DDBJ whole genome shotgun (WGS) entry which is preliminary data.</text>
</comment>
<proteinExistence type="inferred from homology"/>
<dbReference type="InterPro" id="IPR023642">
    <property type="entry name" value="DNA_primase_lsu_PriL"/>
</dbReference>
<keyword evidence="4 7" id="KW-0479">Metal-binding</keyword>
<accession>A0A812A0U9</accession>
<keyword evidence="2 7" id="KW-0639">Primosome</keyword>
<feature type="binding site" evidence="7">
    <location>
        <position position="315"/>
    </location>
    <ligand>
        <name>[4Fe-4S] cluster</name>
        <dbReference type="ChEBI" id="CHEBI:49883"/>
    </ligand>
</feature>
<dbReference type="EMBL" id="CAJHZY010000012">
    <property type="protein sequence ID" value="CAD7766764.1"/>
    <property type="molecule type" value="Genomic_DNA"/>
</dbReference>
<dbReference type="GO" id="GO:0003899">
    <property type="term" value="F:DNA-directed RNA polymerase activity"/>
    <property type="evidence" value="ECO:0007669"/>
    <property type="project" value="InterPro"/>
</dbReference>
<dbReference type="SUPFAM" id="SSF140914">
    <property type="entry name" value="PriB N-terminal domain-like"/>
    <property type="match status" value="1"/>
</dbReference>
<comment type="cofactor">
    <cofactor evidence="7">
        <name>[4Fe-4S] cluster</name>
        <dbReference type="ChEBI" id="CHEBI:49883"/>
    </cofactor>
    <text evidence="7">Binds 1 [4Fe-4S] cluster.</text>
</comment>
<dbReference type="InterPro" id="IPR007238">
    <property type="entry name" value="DNA_primase_lsu_euk/arc"/>
</dbReference>
<dbReference type="GO" id="GO:0006269">
    <property type="term" value="P:DNA replication, synthesis of primer"/>
    <property type="evidence" value="ECO:0007669"/>
    <property type="project" value="UniProtKB-UniRule"/>
</dbReference>
<dbReference type="Proteomes" id="UP000614580">
    <property type="component" value="Unassembled WGS sequence"/>
</dbReference>
<comment type="similarity">
    <text evidence="7">Belongs to the eukaryotic-type primase large subunit family.</text>
</comment>
<feature type="binding site" evidence="7">
    <location>
        <position position="306"/>
    </location>
    <ligand>
        <name>[4Fe-4S] cluster</name>
        <dbReference type="ChEBI" id="CHEBI:49883"/>
    </ligand>
</feature>
<feature type="binding site" evidence="7">
    <location>
        <position position="322"/>
    </location>
    <ligand>
        <name>[4Fe-4S] cluster</name>
        <dbReference type="ChEBI" id="CHEBI:49883"/>
    </ligand>
</feature>
<organism evidence="9 10">
    <name type="scientific">Candidatus Argoarchaeum ethanivorans</name>
    <dbReference type="NCBI Taxonomy" id="2608793"/>
    <lineage>
        <taxon>Archaea</taxon>
        <taxon>Methanobacteriati</taxon>
        <taxon>Methanobacteriota</taxon>
        <taxon>Stenosarchaea group</taxon>
        <taxon>Methanomicrobia</taxon>
        <taxon>Methanosarcinales</taxon>
        <taxon>Methanosarcinales incertae sedis</taxon>
        <taxon>GOM Arc I cluster</taxon>
        <taxon>Candidatus Argoarchaeum</taxon>
    </lineage>
</organism>
<dbReference type="Pfam" id="PF04104">
    <property type="entry name" value="DNA_primase_lrg"/>
    <property type="match status" value="1"/>
</dbReference>
<feature type="binding site" evidence="7">
    <location>
        <position position="235"/>
    </location>
    <ligand>
        <name>[4Fe-4S] cluster</name>
        <dbReference type="ChEBI" id="CHEBI:49883"/>
    </ligand>
</feature>
<sequence>MGARDSISVATLAIYPFLPAAALYIKNLNIGVTEVTTSPVFENIIQKSMADITGAIHGTLSRAQKKDITESEMQLLSYPITRIILSCIDNPHLTQRYAIAESKEASKNLEQEKTEQLKTIAKALNLHPTLEKKQFLYMHFAEYIQTAHSIKELKWKLTNRCLDKGSVTINNKDFIRLLEEQIKKRVLHGMPLNVSDDICTSLKSYTEQIKTILAQTRQDMVYDLGKVNQKYFPPCITYAIKTVQAGINISHSTRFALTSFLVTIGMSIDAIIELFASSPDFDAEKTRYQIEHIAGSGGTTYTPPSCATMATFGNCIGKNHLCERISHPLNYYRRKGWLETQKSKIIKGA</sequence>
<dbReference type="GO" id="GO:1990077">
    <property type="term" value="C:primosome complex"/>
    <property type="evidence" value="ECO:0007669"/>
    <property type="project" value="UniProtKB-KW"/>
</dbReference>
<protein>
    <recommendedName>
        <fullName evidence="7">DNA primase large subunit PriL</fullName>
    </recommendedName>
</protein>
<comment type="subunit">
    <text evidence="7">Heterodimer of a small subunit (PriS) and a large subunit (PriL).</text>
</comment>
<evidence type="ECO:0000256" key="2">
    <source>
        <dbReference type="ARBA" id="ARBA00022515"/>
    </source>
</evidence>
<keyword evidence="5 7" id="KW-0408">Iron</keyword>
<dbReference type="InterPro" id="IPR058560">
    <property type="entry name" value="DNA_primase_C"/>
</dbReference>
<evidence type="ECO:0000259" key="8">
    <source>
        <dbReference type="Pfam" id="PF04104"/>
    </source>
</evidence>
<dbReference type="PANTHER" id="PTHR10537:SF3">
    <property type="entry name" value="DNA PRIMASE LARGE SUBUNIT"/>
    <property type="match status" value="1"/>
</dbReference>
<dbReference type="AlphaFoldDB" id="A0A812A0U9"/>
<evidence type="ECO:0000256" key="4">
    <source>
        <dbReference type="ARBA" id="ARBA00022723"/>
    </source>
</evidence>
<dbReference type="CDD" id="cd06560">
    <property type="entry name" value="PriL"/>
    <property type="match status" value="1"/>
</dbReference>
<evidence type="ECO:0000256" key="1">
    <source>
        <dbReference type="ARBA" id="ARBA00022485"/>
    </source>
</evidence>